<dbReference type="Proteomes" id="UP000507470">
    <property type="component" value="Unassembled WGS sequence"/>
</dbReference>
<reference evidence="1 2" key="1">
    <citation type="submission" date="2020-06" db="EMBL/GenBank/DDBJ databases">
        <authorList>
            <person name="Li R."/>
            <person name="Bekaert M."/>
        </authorList>
    </citation>
    <scope>NUCLEOTIDE SEQUENCE [LARGE SCALE GENOMIC DNA]</scope>
    <source>
        <strain evidence="2">wild</strain>
    </source>
</reference>
<evidence type="ECO:0000313" key="2">
    <source>
        <dbReference type="Proteomes" id="UP000507470"/>
    </source>
</evidence>
<proteinExistence type="predicted"/>
<dbReference type="AlphaFoldDB" id="A0A6J8C059"/>
<accession>A0A6J8C059</accession>
<sequence length="169" mass="19280">MTRPNPESAKQQTSLTGSFIVIIDTDVIIYTSCGPGISPILILRNINQNVGVNRNKDESNRETNVENDVEISQKESGHKYENVDELEMLDFIFPSTEQRRLTNGDNSSDSSDVTRLLFDGFCSPYQSLLHTLQQFKNIQEELINRVITQKRTGRIQICINILHPIDRKN</sequence>
<name>A0A6J8C059_MYTCO</name>
<protein>
    <submittedName>
        <fullName evidence="1">Uncharacterized protein</fullName>
    </submittedName>
</protein>
<gene>
    <name evidence="1" type="ORF">MCOR_23776</name>
</gene>
<evidence type="ECO:0000313" key="1">
    <source>
        <dbReference type="EMBL" id="CAC5388520.1"/>
    </source>
</evidence>
<dbReference type="EMBL" id="CACVKT020004176">
    <property type="protein sequence ID" value="CAC5388520.1"/>
    <property type="molecule type" value="Genomic_DNA"/>
</dbReference>
<keyword evidence="2" id="KW-1185">Reference proteome</keyword>
<organism evidence="1 2">
    <name type="scientific">Mytilus coruscus</name>
    <name type="common">Sea mussel</name>
    <dbReference type="NCBI Taxonomy" id="42192"/>
    <lineage>
        <taxon>Eukaryota</taxon>
        <taxon>Metazoa</taxon>
        <taxon>Spiralia</taxon>
        <taxon>Lophotrochozoa</taxon>
        <taxon>Mollusca</taxon>
        <taxon>Bivalvia</taxon>
        <taxon>Autobranchia</taxon>
        <taxon>Pteriomorphia</taxon>
        <taxon>Mytilida</taxon>
        <taxon>Mytiloidea</taxon>
        <taxon>Mytilidae</taxon>
        <taxon>Mytilinae</taxon>
        <taxon>Mytilus</taxon>
    </lineage>
</organism>